<reference evidence="1" key="2">
    <citation type="submission" date="2015-07" db="EMBL/GenBank/DDBJ databases">
        <title>Plasmids, circular viruses and viroids from rat gut.</title>
        <authorList>
            <person name="Jorgensen T.J."/>
            <person name="Hansen M.A."/>
            <person name="Xu Z."/>
            <person name="Tabak M.A."/>
            <person name="Sorensen S.J."/>
            <person name="Hansen L.H."/>
        </authorList>
    </citation>
    <scope>NUCLEOTIDE SEQUENCE</scope>
    <source>
        <strain evidence="1">RGFK1426</strain>
    </source>
</reference>
<organism evidence="1">
    <name type="scientific">uncultured prokaryote</name>
    <dbReference type="NCBI Taxonomy" id="198431"/>
    <lineage>
        <taxon>unclassified sequences</taxon>
        <taxon>environmental samples</taxon>
    </lineage>
</organism>
<protein>
    <submittedName>
        <fullName evidence="1">Uncharacterized protein</fullName>
    </submittedName>
</protein>
<dbReference type="AlphaFoldDB" id="A0A0H5Q5Q9"/>
<sequence>MSGVVSPPLSWRLYERGFSFFSAEAREARAVEAGLLCEGYEDLRASGGADCLDALRPLKLIERISTPRWFFSSAGFLRLRSYSLVDDMPLFVRDFDAAIWRRFLKLGVPVVCFWDCGLLDRDLVRVDFCHARFLSCLSSFEFEFIRKEVFSLFDGSNFSDVVFESDVGPLFFSFSVAAAAAAAAAASSVQLASF</sequence>
<dbReference type="EMBL" id="LN853972">
    <property type="protein sequence ID" value="CRY97223.1"/>
    <property type="molecule type" value="Genomic_DNA"/>
</dbReference>
<proteinExistence type="predicted"/>
<accession>A0A0H5Q5Q9</accession>
<name>A0A0H5Q5Q9_9ZZZZ</name>
<reference evidence="1" key="1">
    <citation type="submission" date="2015-06" db="EMBL/GenBank/DDBJ databases">
        <authorList>
            <person name="Joergensen T."/>
        </authorList>
    </citation>
    <scope>NUCLEOTIDE SEQUENCE</scope>
    <source>
        <strain evidence="1">RGFK1426</strain>
    </source>
</reference>
<evidence type="ECO:0000313" key="1">
    <source>
        <dbReference type="EMBL" id="CRY97223.1"/>
    </source>
</evidence>